<dbReference type="Gene3D" id="2.60.40.1120">
    <property type="entry name" value="Carboxypeptidase-like, regulatory domain"/>
    <property type="match status" value="1"/>
</dbReference>
<feature type="compositionally biased region" description="Gly residues" evidence="1">
    <location>
        <begin position="396"/>
        <end position="406"/>
    </location>
</feature>
<feature type="region of interest" description="Disordered" evidence="1">
    <location>
        <begin position="156"/>
        <end position="204"/>
    </location>
</feature>
<evidence type="ECO:0000256" key="1">
    <source>
        <dbReference type="SAM" id="MobiDB-lite"/>
    </source>
</evidence>
<keyword evidence="5" id="KW-1185">Reference proteome</keyword>
<sequence length="645" mass="65725">MTAHRRAWISRAGVVVALAASALFALPATPALADPVLRNVSASPSSVDVNGTVTVRFTLGFVDGGDDADITVSSSNSSRLRCDEGCGVQNAEPGTYTAVFKRTSATVDSDQRVTITVEATEEILLGGTKTDRETATVTLVGKPAPPAVQTVAEVSGRVTNETTGDPVSGASVRLKDGQGRDRTTNTNSSGSYRFTGSESSPIAPGQLEIRATKGGITDTRRVSASAGQRLNNQGIELAITASPSATPESTEEAVEEAPLEEEESEAPAESGAPDQNNAANEDSGSGPWLLILAGGLLVALGVGAIVLLVMRRKESDDDDDDEDGADGPRGGGPTGRGGGYRGGDDATRVATRGGADPTMVNRQSLADAPTMMHNTPLVEEFPDPYGAPLPGPQSPGYGGGQQGWGANGYDDRPGSGAGGYGNAPGSGAGYGNAPGSGAGGYGNAPGSGAGYGAPVSGAAPGYRDPAGGYDEQFDEPTGRYTGRGGEDYGPAADPYETGSYRPSSGAAAGGYEPEQPYGQENGYDGGAYGGGRGYDEPRTGAGYDRGDDGYGAGNDAYETRADAYGQPGYEADRGGYDQPATGGGYDQQRGGYDAAGGYDEREYDQQQGGGGYYDDSPRAGGGHSRSGAPQQPGRSERRSLDWLDD</sequence>
<feature type="signal peptide" evidence="3">
    <location>
        <begin position="1"/>
        <end position="33"/>
    </location>
</feature>
<feature type="compositionally biased region" description="Low complexity" evidence="1">
    <location>
        <begin position="452"/>
        <end position="462"/>
    </location>
</feature>
<dbReference type="PROSITE" id="PS51318">
    <property type="entry name" value="TAT"/>
    <property type="match status" value="1"/>
</dbReference>
<feature type="region of interest" description="Disordered" evidence="1">
    <location>
        <begin position="375"/>
        <end position="645"/>
    </location>
</feature>
<comment type="caution">
    <text evidence="4">The sequence shown here is derived from an EMBL/GenBank/DDBJ whole genome shotgun (WGS) entry which is preliminary data.</text>
</comment>
<dbReference type="InterPro" id="IPR006311">
    <property type="entry name" value="TAT_signal"/>
</dbReference>
<accession>A0ABW1KCV2</accession>
<dbReference type="RefSeq" id="WP_377424651.1">
    <property type="nucleotide sequence ID" value="NZ_JBHSPR010000018.1"/>
</dbReference>
<dbReference type="Pfam" id="PF13620">
    <property type="entry name" value="CarboxypepD_reg"/>
    <property type="match status" value="1"/>
</dbReference>
<dbReference type="EMBL" id="JBHSPR010000018">
    <property type="protein sequence ID" value="MFC6018897.1"/>
    <property type="molecule type" value="Genomic_DNA"/>
</dbReference>
<keyword evidence="3" id="KW-0732">Signal</keyword>
<name>A0ABW1KCV2_9ACTN</name>
<evidence type="ECO:0000256" key="2">
    <source>
        <dbReference type="SAM" id="Phobius"/>
    </source>
</evidence>
<dbReference type="InterPro" id="IPR008969">
    <property type="entry name" value="CarboxyPept-like_regulatory"/>
</dbReference>
<feature type="compositionally biased region" description="Basic and acidic residues" evidence="1">
    <location>
        <begin position="173"/>
        <end position="183"/>
    </location>
</feature>
<reference evidence="5" key="1">
    <citation type="journal article" date="2019" name="Int. J. Syst. Evol. Microbiol.">
        <title>The Global Catalogue of Microorganisms (GCM) 10K type strain sequencing project: providing services to taxonomists for standard genome sequencing and annotation.</title>
        <authorList>
            <consortium name="The Broad Institute Genomics Platform"/>
            <consortium name="The Broad Institute Genome Sequencing Center for Infectious Disease"/>
            <person name="Wu L."/>
            <person name="Ma J."/>
        </authorList>
    </citation>
    <scope>NUCLEOTIDE SEQUENCE [LARGE SCALE GENOMIC DNA]</scope>
    <source>
        <strain evidence="5">ZS-35-S2</strain>
    </source>
</reference>
<feature type="chain" id="PRO_5045535708" evidence="3">
    <location>
        <begin position="34"/>
        <end position="645"/>
    </location>
</feature>
<feature type="compositionally biased region" description="Gly residues" evidence="1">
    <location>
        <begin position="523"/>
        <end position="532"/>
    </location>
</feature>
<feature type="compositionally biased region" description="Gly residues" evidence="1">
    <location>
        <begin position="327"/>
        <end position="341"/>
    </location>
</feature>
<feature type="compositionally biased region" description="Gly residues" evidence="1">
    <location>
        <begin position="415"/>
        <end position="451"/>
    </location>
</feature>
<keyword evidence="2" id="KW-0472">Membrane</keyword>
<feature type="compositionally biased region" description="Basic and acidic residues" evidence="1">
    <location>
        <begin position="533"/>
        <end position="548"/>
    </location>
</feature>
<feature type="compositionally biased region" description="Basic and acidic residues" evidence="1">
    <location>
        <begin position="634"/>
        <end position="645"/>
    </location>
</feature>
<evidence type="ECO:0000313" key="4">
    <source>
        <dbReference type="EMBL" id="MFC6018897.1"/>
    </source>
</evidence>
<dbReference type="SUPFAM" id="SSF49464">
    <property type="entry name" value="Carboxypeptidase regulatory domain-like"/>
    <property type="match status" value="1"/>
</dbReference>
<feature type="compositionally biased region" description="Acidic residues" evidence="1">
    <location>
        <begin position="316"/>
        <end position="325"/>
    </location>
</feature>
<feature type="compositionally biased region" description="Acidic residues" evidence="1">
    <location>
        <begin position="249"/>
        <end position="266"/>
    </location>
</feature>
<proteinExistence type="predicted"/>
<evidence type="ECO:0000313" key="5">
    <source>
        <dbReference type="Proteomes" id="UP001596203"/>
    </source>
</evidence>
<keyword evidence="2" id="KW-0812">Transmembrane</keyword>
<feature type="region of interest" description="Disordered" evidence="1">
    <location>
        <begin position="313"/>
        <end position="360"/>
    </location>
</feature>
<keyword evidence="2" id="KW-1133">Transmembrane helix</keyword>
<feature type="transmembrane region" description="Helical" evidence="2">
    <location>
        <begin position="288"/>
        <end position="309"/>
    </location>
</feature>
<organism evidence="4 5">
    <name type="scientific">Plantactinospora solaniradicis</name>
    <dbReference type="NCBI Taxonomy" id="1723736"/>
    <lineage>
        <taxon>Bacteria</taxon>
        <taxon>Bacillati</taxon>
        <taxon>Actinomycetota</taxon>
        <taxon>Actinomycetes</taxon>
        <taxon>Micromonosporales</taxon>
        <taxon>Micromonosporaceae</taxon>
        <taxon>Plantactinospora</taxon>
    </lineage>
</organism>
<evidence type="ECO:0000256" key="3">
    <source>
        <dbReference type="SAM" id="SignalP"/>
    </source>
</evidence>
<protein>
    <submittedName>
        <fullName evidence="4">Carboxypeptidase regulatory-like domain-containing protein</fullName>
    </submittedName>
</protein>
<dbReference type="Proteomes" id="UP001596203">
    <property type="component" value="Unassembled WGS sequence"/>
</dbReference>
<gene>
    <name evidence="4" type="ORF">ACFP2T_22155</name>
</gene>
<feature type="region of interest" description="Disordered" evidence="1">
    <location>
        <begin position="240"/>
        <end position="282"/>
    </location>
</feature>
<feature type="compositionally biased region" description="Polar residues" evidence="1">
    <location>
        <begin position="184"/>
        <end position="200"/>
    </location>
</feature>